<comment type="subcellular location">
    <subcellularLocation>
        <location evidence="1">Cell membrane</location>
        <topology evidence="1">Lipid-anchor</topology>
        <topology evidence="1">GPI-anchor</topology>
    </subcellularLocation>
</comment>
<comment type="caution">
    <text evidence="17">The sequence shown here is derived from an EMBL/GenBank/DDBJ whole genome shotgun (WGS) entry which is preliminary data.</text>
</comment>
<dbReference type="Pfam" id="PF22961">
    <property type="entry name" value="RECK-like_N"/>
    <property type="match status" value="1"/>
</dbReference>
<feature type="domain" description="Kazal-like" evidence="16">
    <location>
        <begin position="611"/>
        <end position="657"/>
    </location>
</feature>
<dbReference type="GO" id="GO:0008191">
    <property type="term" value="F:metalloendopeptidase inhibitor activity"/>
    <property type="evidence" value="ECO:0007669"/>
    <property type="project" value="InterPro"/>
</dbReference>
<evidence type="ECO:0000256" key="15">
    <source>
        <dbReference type="SAM" id="SignalP"/>
    </source>
</evidence>
<keyword evidence="18" id="KW-1185">Reference proteome</keyword>
<dbReference type="GO" id="GO:0030198">
    <property type="term" value="P:extracellular matrix organization"/>
    <property type="evidence" value="ECO:0007669"/>
    <property type="project" value="TreeGrafter"/>
</dbReference>
<evidence type="ECO:0000256" key="4">
    <source>
        <dbReference type="ARBA" id="ARBA00022687"/>
    </source>
</evidence>
<keyword evidence="5" id="KW-0646">Protease inhibitor</keyword>
<dbReference type="InterPro" id="IPR056979">
    <property type="entry name" value="FZ_RECK"/>
</dbReference>
<dbReference type="SUPFAM" id="SSF100895">
    <property type="entry name" value="Kazal-type serine protease inhibitors"/>
    <property type="match status" value="3"/>
</dbReference>
<dbReference type="PROSITE" id="PS00282">
    <property type="entry name" value="KAZAL_1"/>
    <property type="match status" value="1"/>
</dbReference>
<dbReference type="InterPro" id="IPR055110">
    <property type="entry name" value="RECK-like_N"/>
</dbReference>
<evidence type="ECO:0000256" key="10">
    <source>
        <dbReference type="ARBA" id="ARBA00023157"/>
    </source>
</evidence>
<dbReference type="SMART" id="SM00280">
    <property type="entry name" value="KAZAL"/>
    <property type="match status" value="3"/>
</dbReference>
<dbReference type="InterPro" id="IPR039016">
    <property type="entry name" value="RECK"/>
</dbReference>
<evidence type="ECO:0000256" key="8">
    <source>
        <dbReference type="ARBA" id="ARBA00022900"/>
    </source>
</evidence>
<keyword evidence="3" id="KW-0336">GPI-anchor</keyword>
<evidence type="ECO:0000313" key="17">
    <source>
        <dbReference type="EMBL" id="CAB3384758.1"/>
    </source>
</evidence>
<dbReference type="Gene3D" id="3.30.60.30">
    <property type="match status" value="1"/>
</dbReference>
<keyword evidence="10" id="KW-1015">Disulfide bond</keyword>
<sequence length="948" mass="102807">MSRWILLVFLLVSVLQLSAAQETLHCCTKVDGSCRLACVKISLVAVAVNPKELSTRVTEIRKYCSQEQELFWACMNETIQDITRGANWSGRLCCSQAWSSRCQTSCARASSRDDLKSDCRQSDEIDFFGCLTRQEDGDDCCLPANSKECRNACAAVFRSERTPDRETREAVREACAERSPRVHQCVKNHTKLTPAHNTDKYLHCCERSDDSNCTKTCLRAMRTMTTDREIVDTLRDGGCGDPMGSDMVWACFMQTGQTAPGRKSSGTSGEVSRIDRTGIDSAKLICCSQASSGSCYRLCRLTFFNDWNRLIGSFYSDCLSQPSEERLVRCITEVEEPCELGCDGLSFCTNLNHRPTQLFRSCSRQFDEAAQLDVALRQQQGFINMSSFLLPMRNISQCSPETWKAVACVLHTKPCHPASHISNICYEDCLDLLNECVDDTRLPQGSTPESLCSRLSPQGASCISLQDFMQPNPEWVGATLDLQVTSPCRGDPCNESQVCVVNRNCPAGKVCPKYSCVDGCRLGDVSKYVVPQRTYMRLPVVKVGKNCFKICHCSAKGVTENCSKSFCYPYDSCMYGSHKINHSDTFYIECNQCSCNAGEITCSKKHCGTRAFSSLPCNCPPHHMPVCGKNGNTYPSACLAKCAGLKDADFKIGPCSSQDPCDPNPCGAGLRCVPSRQVCLSLVHNVCPQFECVDARTSCKGVPHEKVCDTDNQEHPNLCFLVQYNKRLAYKGPCLANCKLTGVVCGTDGQNHLSECAALAARVAVDYEGPCQAVGLALPTAAPQCGATVRCRPLAAAGCAAATPPGSCCPACGGALRLLVSQKQADRAALIVRKTAAFSVAAVLDALERLVQTAECRLLGHLTIEADIFVQVRPISATPSALQLAACVAEAEKLAALVQTANPRLLSQLSLSLLTAAAVVHEPAATAASAVFAPAWPLAALLAALLVL</sequence>
<evidence type="ECO:0000256" key="5">
    <source>
        <dbReference type="ARBA" id="ARBA00022690"/>
    </source>
</evidence>
<feature type="domain" description="Kazal-like" evidence="16">
    <location>
        <begin position="681"/>
        <end position="736"/>
    </location>
</feature>
<keyword evidence="8" id="KW-0722">Serine protease inhibitor</keyword>
<accession>A0A8S1DXI8</accession>
<dbReference type="InterPro" id="IPR002350">
    <property type="entry name" value="Kazal_dom"/>
</dbReference>
<evidence type="ECO:0000256" key="11">
    <source>
        <dbReference type="ARBA" id="ARBA00023180"/>
    </source>
</evidence>
<keyword evidence="12" id="KW-0449">Lipoprotein</keyword>
<evidence type="ECO:0000256" key="1">
    <source>
        <dbReference type="ARBA" id="ARBA00004609"/>
    </source>
</evidence>
<organism evidence="17 18">
    <name type="scientific">Cloeon dipterum</name>
    <dbReference type="NCBI Taxonomy" id="197152"/>
    <lineage>
        <taxon>Eukaryota</taxon>
        <taxon>Metazoa</taxon>
        <taxon>Ecdysozoa</taxon>
        <taxon>Arthropoda</taxon>
        <taxon>Hexapoda</taxon>
        <taxon>Insecta</taxon>
        <taxon>Pterygota</taxon>
        <taxon>Palaeoptera</taxon>
        <taxon>Ephemeroptera</taxon>
        <taxon>Pisciforma</taxon>
        <taxon>Baetidae</taxon>
        <taxon>Cloeon</taxon>
    </lineage>
</organism>
<dbReference type="GO" id="GO:0005886">
    <property type="term" value="C:plasma membrane"/>
    <property type="evidence" value="ECO:0007669"/>
    <property type="project" value="UniProtKB-SubCell"/>
</dbReference>
<evidence type="ECO:0000256" key="2">
    <source>
        <dbReference type="ARBA" id="ARBA00022475"/>
    </source>
</evidence>
<evidence type="ECO:0000256" key="3">
    <source>
        <dbReference type="ARBA" id="ARBA00022622"/>
    </source>
</evidence>
<protein>
    <recommendedName>
        <fullName evidence="14">Reversion-inducing cysteine-rich protein with Kazal motifs</fullName>
    </recommendedName>
</protein>
<dbReference type="Proteomes" id="UP000494165">
    <property type="component" value="Unassembled WGS sequence"/>
</dbReference>
<keyword evidence="6 15" id="KW-0732">Signal</keyword>
<feature type="signal peptide" evidence="15">
    <location>
        <begin position="1"/>
        <end position="20"/>
    </location>
</feature>
<keyword evidence="9" id="KW-0472">Membrane</keyword>
<dbReference type="InterPro" id="IPR056977">
    <property type="entry name" value="FnI_RECK"/>
</dbReference>
<keyword evidence="11" id="KW-0325">Glycoprotein</keyword>
<keyword evidence="7" id="KW-0677">Repeat</keyword>
<evidence type="ECO:0000256" key="6">
    <source>
        <dbReference type="ARBA" id="ARBA00022729"/>
    </source>
</evidence>
<dbReference type="Pfam" id="PF23298">
    <property type="entry name" value="FZ_RECK"/>
    <property type="match status" value="1"/>
</dbReference>
<evidence type="ECO:0000256" key="9">
    <source>
        <dbReference type="ARBA" id="ARBA00023136"/>
    </source>
</evidence>
<evidence type="ECO:0000313" key="18">
    <source>
        <dbReference type="Proteomes" id="UP000494165"/>
    </source>
</evidence>
<gene>
    <name evidence="17" type="ORF">CLODIP_2_CD09674</name>
</gene>
<dbReference type="Pfam" id="PF25028">
    <property type="entry name" value="FnI_RECK"/>
    <property type="match status" value="1"/>
</dbReference>
<evidence type="ECO:0000256" key="7">
    <source>
        <dbReference type="ARBA" id="ARBA00022737"/>
    </source>
</evidence>
<dbReference type="GO" id="GO:0004867">
    <property type="term" value="F:serine-type endopeptidase inhibitor activity"/>
    <property type="evidence" value="ECO:0007669"/>
    <property type="project" value="UniProtKB-KW"/>
</dbReference>
<keyword evidence="2" id="KW-1003">Cell membrane</keyword>
<dbReference type="Pfam" id="PF23332">
    <property type="entry name" value="CC4_RECK"/>
    <property type="match status" value="2"/>
</dbReference>
<dbReference type="InterPro" id="IPR036058">
    <property type="entry name" value="Kazal_dom_sf"/>
</dbReference>
<dbReference type="CDD" id="cd00104">
    <property type="entry name" value="KAZAL_FS"/>
    <property type="match status" value="1"/>
</dbReference>
<evidence type="ECO:0000256" key="13">
    <source>
        <dbReference type="ARBA" id="ARBA00061636"/>
    </source>
</evidence>
<dbReference type="Pfam" id="PF07648">
    <property type="entry name" value="Kazal_2"/>
    <property type="match status" value="3"/>
</dbReference>
<feature type="chain" id="PRO_5035818908" description="Reversion-inducing cysteine-rich protein with Kazal motifs" evidence="15">
    <location>
        <begin position="21"/>
        <end position="948"/>
    </location>
</feature>
<dbReference type="Pfam" id="PF25027">
    <property type="entry name" value="EGF1_RECK"/>
    <property type="match status" value="1"/>
</dbReference>
<evidence type="ECO:0000259" key="16">
    <source>
        <dbReference type="PROSITE" id="PS51465"/>
    </source>
</evidence>
<name>A0A8S1DXI8_9INSE</name>
<evidence type="ECO:0000256" key="12">
    <source>
        <dbReference type="ARBA" id="ARBA00023288"/>
    </source>
</evidence>
<dbReference type="GO" id="GO:0098552">
    <property type="term" value="C:side of membrane"/>
    <property type="evidence" value="ECO:0007669"/>
    <property type="project" value="UniProtKB-KW"/>
</dbReference>
<dbReference type="InterPro" id="IPR056976">
    <property type="entry name" value="EGF1_RECK"/>
</dbReference>
<evidence type="ECO:0000256" key="14">
    <source>
        <dbReference type="ARBA" id="ARBA00073829"/>
    </source>
</evidence>
<dbReference type="PANTHER" id="PTHR13487">
    <property type="entry name" value="SERINE PROTEASE INHIBITOR"/>
    <property type="match status" value="1"/>
</dbReference>
<comment type="similarity">
    <text evidence="13">Belongs to the RECK family.</text>
</comment>
<dbReference type="FunFam" id="3.30.60.30:FF:000011">
    <property type="entry name" value="reversion-inducing cysteine-rich protein with Kazal motifs isoform X1"/>
    <property type="match status" value="1"/>
</dbReference>
<dbReference type="AlphaFoldDB" id="A0A8S1DXI8"/>
<keyword evidence="4" id="KW-0879">Wnt signaling pathway</keyword>
<dbReference type="GO" id="GO:0016055">
    <property type="term" value="P:Wnt signaling pathway"/>
    <property type="evidence" value="ECO:0007669"/>
    <property type="project" value="UniProtKB-KW"/>
</dbReference>
<proteinExistence type="inferred from homology"/>
<dbReference type="OrthoDB" id="5956770at2759"/>
<dbReference type="PANTHER" id="PTHR13487:SF3">
    <property type="entry name" value="REVERSION-INDUCING CYSTEINE-RICH PROTEIN WITH KAZAL MOTIFS"/>
    <property type="match status" value="1"/>
</dbReference>
<dbReference type="EMBL" id="CADEPI010000370">
    <property type="protein sequence ID" value="CAB3384758.1"/>
    <property type="molecule type" value="Genomic_DNA"/>
</dbReference>
<reference evidence="17 18" key="1">
    <citation type="submission" date="2020-04" db="EMBL/GenBank/DDBJ databases">
        <authorList>
            <person name="Alioto T."/>
            <person name="Alioto T."/>
            <person name="Gomez Garrido J."/>
        </authorList>
    </citation>
    <scope>NUCLEOTIDE SEQUENCE [LARGE SCALE GENOMIC DNA]</scope>
</reference>
<dbReference type="PROSITE" id="PS51465">
    <property type="entry name" value="KAZAL_2"/>
    <property type="match status" value="2"/>
</dbReference>
<dbReference type="InterPro" id="IPR056978">
    <property type="entry name" value="CC4_RECK"/>
</dbReference>